<dbReference type="GeneID" id="74308334"/>
<reference evidence="2" key="1">
    <citation type="submission" date="2022-04" db="EMBL/GenBank/DDBJ databases">
        <title>Complete genome of Methanoplanus endosymbiosus DSM 3599.</title>
        <authorList>
            <person name="Chen S.-C."/>
            <person name="You Y.-T."/>
            <person name="Zhou Y.-Z."/>
            <person name="Lai M.-C."/>
        </authorList>
    </citation>
    <scope>NUCLEOTIDE SEQUENCE</scope>
    <source>
        <strain evidence="2">DSM 3599</strain>
    </source>
</reference>
<evidence type="ECO:0000313" key="3">
    <source>
        <dbReference type="Proteomes" id="UP001060368"/>
    </source>
</evidence>
<name>A0A9E7PL84_9EURY</name>
<dbReference type="AlphaFoldDB" id="A0A9E7PL84"/>
<proteinExistence type="predicted"/>
<dbReference type="InterPro" id="IPR049537">
    <property type="entry name" value="RelB-like"/>
</dbReference>
<dbReference type="Pfam" id="PF18506">
    <property type="entry name" value="RelB-like"/>
    <property type="match status" value="1"/>
</dbReference>
<gene>
    <name evidence="2" type="ORF">L6E24_11495</name>
</gene>
<organism evidence="2 3">
    <name type="scientific">Methanoplanus endosymbiosus</name>
    <dbReference type="NCBI Taxonomy" id="33865"/>
    <lineage>
        <taxon>Archaea</taxon>
        <taxon>Methanobacteriati</taxon>
        <taxon>Methanobacteriota</taxon>
        <taxon>Stenosarchaea group</taxon>
        <taxon>Methanomicrobia</taxon>
        <taxon>Methanomicrobiales</taxon>
        <taxon>Methanomicrobiaceae</taxon>
        <taxon>Methanoplanus</taxon>
    </lineage>
</organism>
<dbReference type="EMBL" id="CP096115">
    <property type="protein sequence ID" value="UUX91975.1"/>
    <property type="molecule type" value="Genomic_DNA"/>
</dbReference>
<feature type="region of interest" description="Disordered" evidence="1">
    <location>
        <begin position="1"/>
        <end position="29"/>
    </location>
</feature>
<keyword evidence="3" id="KW-1185">Reference proteome</keyword>
<dbReference type="KEGG" id="mend:L6E24_11495"/>
<dbReference type="Proteomes" id="UP001060368">
    <property type="component" value="Chromosome"/>
</dbReference>
<dbReference type="RefSeq" id="WP_257742126.1">
    <property type="nucleotide sequence ID" value="NZ_CP096115.1"/>
</dbReference>
<evidence type="ECO:0000313" key="2">
    <source>
        <dbReference type="EMBL" id="UUX91975.1"/>
    </source>
</evidence>
<sequence>MKKIKPQSGMSDNNEPAGVIPDLQNHKRTKEMIEDYGPAKLMEESDDDEPLSRNEALKYYNNLRKT</sequence>
<accession>A0A9E7PL84</accession>
<evidence type="ECO:0000256" key="1">
    <source>
        <dbReference type="SAM" id="MobiDB-lite"/>
    </source>
</evidence>
<protein>
    <submittedName>
        <fullName evidence="2">Uncharacterized protein</fullName>
    </submittedName>
</protein>